<keyword evidence="3" id="KW-1185">Reference proteome</keyword>
<reference evidence="2 3" key="1">
    <citation type="submission" date="2024-06" db="EMBL/GenBank/DDBJ databases">
        <title>Sorghum-associated microbial communities from plants grown in Nebraska, USA.</title>
        <authorList>
            <person name="Schachtman D."/>
        </authorList>
    </citation>
    <scope>NUCLEOTIDE SEQUENCE [LARGE SCALE GENOMIC DNA]</scope>
    <source>
        <strain evidence="2 3">2857</strain>
    </source>
</reference>
<name>A0ABV2QQT2_9MICO</name>
<dbReference type="RefSeq" id="WP_354025083.1">
    <property type="nucleotide sequence ID" value="NZ_JBEPSJ010000002.1"/>
</dbReference>
<protein>
    <submittedName>
        <fullName evidence="2">Uncharacterized protein</fullName>
    </submittedName>
</protein>
<organism evidence="2 3">
    <name type="scientific">Conyzicola nivalis</name>
    <dbReference type="NCBI Taxonomy" id="1477021"/>
    <lineage>
        <taxon>Bacteria</taxon>
        <taxon>Bacillati</taxon>
        <taxon>Actinomycetota</taxon>
        <taxon>Actinomycetes</taxon>
        <taxon>Micrococcales</taxon>
        <taxon>Microbacteriaceae</taxon>
        <taxon>Conyzicola</taxon>
    </lineage>
</organism>
<accession>A0ABV2QQT2</accession>
<evidence type="ECO:0000313" key="2">
    <source>
        <dbReference type="EMBL" id="MET4582930.1"/>
    </source>
</evidence>
<evidence type="ECO:0000313" key="3">
    <source>
        <dbReference type="Proteomes" id="UP001549257"/>
    </source>
</evidence>
<feature type="region of interest" description="Disordered" evidence="1">
    <location>
        <begin position="29"/>
        <end position="52"/>
    </location>
</feature>
<comment type="caution">
    <text evidence="2">The sequence shown here is derived from an EMBL/GenBank/DDBJ whole genome shotgun (WGS) entry which is preliminary data.</text>
</comment>
<dbReference type="EMBL" id="JBEPSJ010000002">
    <property type="protein sequence ID" value="MET4582930.1"/>
    <property type="molecule type" value="Genomic_DNA"/>
</dbReference>
<sequence length="52" mass="5982">MKHLTYSEKSLLVSDEAIEYMRGKLQDLAFPPHAQPEPHHESHYAGDDYQLG</sequence>
<evidence type="ECO:0000256" key="1">
    <source>
        <dbReference type="SAM" id="MobiDB-lite"/>
    </source>
</evidence>
<gene>
    <name evidence="2" type="ORF">ABIE21_002440</name>
</gene>
<dbReference type="Proteomes" id="UP001549257">
    <property type="component" value="Unassembled WGS sequence"/>
</dbReference>
<proteinExistence type="predicted"/>
<feature type="compositionally biased region" description="Basic and acidic residues" evidence="1">
    <location>
        <begin position="36"/>
        <end position="46"/>
    </location>
</feature>